<evidence type="ECO:0000256" key="5">
    <source>
        <dbReference type="ARBA" id="ARBA00022741"/>
    </source>
</evidence>
<dbReference type="Gene3D" id="3.40.50.300">
    <property type="entry name" value="P-loop containing nucleotide triphosphate hydrolases"/>
    <property type="match status" value="1"/>
</dbReference>
<dbReference type="SMART" id="SM00382">
    <property type="entry name" value="AAA"/>
    <property type="match status" value="1"/>
</dbReference>
<proteinExistence type="inferred from homology"/>
<dbReference type="CDD" id="cd03257">
    <property type="entry name" value="ABC_NikE_OppD_transporters"/>
    <property type="match status" value="1"/>
</dbReference>
<dbReference type="NCBIfam" id="TIGR01727">
    <property type="entry name" value="oligo_HPY"/>
    <property type="match status" value="1"/>
</dbReference>
<dbReference type="GO" id="GO:0016887">
    <property type="term" value="F:ATP hydrolysis activity"/>
    <property type="evidence" value="ECO:0007669"/>
    <property type="project" value="InterPro"/>
</dbReference>
<evidence type="ECO:0000313" key="9">
    <source>
        <dbReference type="EMBL" id="SDI39309.1"/>
    </source>
</evidence>
<dbReference type="PROSITE" id="PS50893">
    <property type="entry name" value="ABC_TRANSPORTER_2"/>
    <property type="match status" value="1"/>
</dbReference>
<dbReference type="PROSITE" id="PS00211">
    <property type="entry name" value="ABC_TRANSPORTER_1"/>
    <property type="match status" value="1"/>
</dbReference>
<keyword evidence="7" id="KW-0472">Membrane</keyword>
<dbReference type="InterPro" id="IPR013563">
    <property type="entry name" value="Oligopep_ABC_C"/>
</dbReference>
<protein>
    <submittedName>
        <fullName evidence="9">Peptide/nickel transport system ATP-binding protein/oligopeptide transport system ATP-binding protein</fullName>
    </submittedName>
</protein>
<evidence type="ECO:0000256" key="1">
    <source>
        <dbReference type="ARBA" id="ARBA00004202"/>
    </source>
</evidence>
<dbReference type="Pfam" id="PF08352">
    <property type="entry name" value="oligo_HPY"/>
    <property type="match status" value="1"/>
</dbReference>
<dbReference type="InterPro" id="IPR003439">
    <property type="entry name" value="ABC_transporter-like_ATP-bd"/>
</dbReference>
<dbReference type="SUPFAM" id="SSF52540">
    <property type="entry name" value="P-loop containing nucleoside triphosphate hydrolases"/>
    <property type="match status" value="1"/>
</dbReference>
<keyword evidence="4" id="KW-1003">Cell membrane</keyword>
<dbReference type="AlphaFoldDB" id="A0A1G8K7H1"/>
<dbReference type="PANTHER" id="PTHR43297:SF2">
    <property type="entry name" value="DIPEPTIDE TRANSPORT ATP-BINDING PROTEIN DPPD"/>
    <property type="match status" value="1"/>
</dbReference>
<feature type="domain" description="ABC transporter" evidence="8">
    <location>
        <begin position="8"/>
        <end position="258"/>
    </location>
</feature>
<dbReference type="OrthoDB" id="9802264at2"/>
<dbReference type="PANTHER" id="PTHR43297">
    <property type="entry name" value="OLIGOPEPTIDE TRANSPORT ATP-BINDING PROTEIN APPD"/>
    <property type="match status" value="1"/>
</dbReference>
<reference evidence="9 10" key="1">
    <citation type="submission" date="2016-10" db="EMBL/GenBank/DDBJ databases">
        <authorList>
            <person name="de Groot N.N."/>
        </authorList>
    </citation>
    <scope>NUCLEOTIDE SEQUENCE [LARGE SCALE GENOMIC DNA]</scope>
    <source>
        <strain evidence="10">P4B,CCM 7963,CECT 7998,DSM 25260,IBRC-M 10614,KCTC 13821</strain>
    </source>
</reference>
<keyword evidence="6 9" id="KW-0067">ATP-binding</keyword>
<dbReference type="Proteomes" id="UP000199017">
    <property type="component" value="Unassembled WGS sequence"/>
</dbReference>
<evidence type="ECO:0000259" key="8">
    <source>
        <dbReference type="PROSITE" id="PS50893"/>
    </source>
</evidence>
<keyword evidence="10" id="KW-1185">Reference proteome</keyword>
<dbReference type="InterPro" id="IPR017871">
    <property type="entry name" value="ABC_transporter-like_CS"/>
</dbReference>
<sequence length="324" mass="36470">MANDQTLLEVEHLQTHFFTENGVIPSINDISFSLNKGEIVALVGESGSGKSVTSMSIMGLIEDPGKIVNGNIIFDNQDLTSLTHKKYQKIRRNDMSMVFQEPLTALNPVFSIGFQLIETIKVQQKTNKKKAKEIAFEWLEKVRIPNPDKVFASYPHELSGGMRQRVMIAMALSSRPRLLIADEPTTALDVTIQKQILRLMKNLTKELDTAILFITHDLGIVAEMVDRVMVMYGGEIVEKSDVKQLFHAPKHPYTEGLLKSTPKINQWGEKLHAISGTVPTPSNLPKGCKFHPRCPKAFDRCETEHPPLIDHKDGSQVRCLLYER</sequence>
<dbReference type="STRING" id="930129.SAMN05216352_10795"/>
<evidence type="ECO:0000256" key="2">
    <source>
        <dbReference type="ARBA" id="ARBA00005417"/>
    </source>
</evidence>
<dbReference type="FunFam" id="3.40.50.300:FF:000016">
    <property type="entry name" value="Oligopeptide ABC transporter ATP-binding component"/>
    <property type="match status" value="1"/>
</dbReference>
<evidence type="ECO:0000256" key="4">
    <source>
        <dbReference type="ARBA" id="ARBA00022475"/>
    </source>
</evidence>
<evidence type="ECO:0000313" key="10">
    <source>
        <dbReference type="Proteomes" id="UP000199017"/>
    </source>
</evidence>
<accession>A0A1G8K7H1</accession>
<dbReference type="GO" id="GO:0005886">
    <property type="term" value="C:plasma membrane"/>
    <property type="evidence" value="ECO:0007669"/>
    <property type="project" value="UniProtKB-SubCell"/>
</dbReference>
<comment type="subcellular location">
    <subcellularLocation>
        <location evidence="1">Cell membrane</location>
        <topology evidence="1">Peripheral membrane protein</topology>
    </subcellularLocation>
</comment>
<dbReference type="GO" id="GO:0005524">
    <property type="term" value="F:ATP binding"/>
    <property type="evidence" value="ECO:0007669"/>
    <property type="project" value="UniProtKB-KW"/>
</dbReference>
<gene>
    <name evidence="9" type="ORF">SAMN05216352_10795</name>
</gene>
<dbReference type="InterPro" id="IPR003593">
    <property type="entry name" value="AAA+_ATPase"/>
</dbReference>
<comment type="similarity">
    <text evidence="2">Belongs to the ABC transporter superfamily.</text>
</comment>
<evidence type="ECO:0000256" key="7">
    <source>
        <dbReference type="ARBA" id="ARBA00023136"/>
    </source>
</evidence>
<keyword evidence="5" id="KW-0547">Nucleotide-binding</keyword>
<dbReference type="InterPro" id="IPR050388">
    <property type="entry name" value="ABC_Ni/Peptide_Import"/>
</dbReference>
<evidence type="ECO:0000256" key="3">
    <source>
        <dbReference type="ARBA" id="ARBA00022448"/>
    </source>
</evidence>
<evidence type="ECO:0000256" key="6">
    <source>
        <dbReference type="ARBA" id="ARBA00022840"/>
    </source>
</evidence>
<dbReference type="GO" id="GO:0015833">
    <property type="term" value="P:peptide transport"/>
    <property type="evidence" value="ECO:0007669"/>
    <property type="project" value="InterPro"/>
</dbReference>
<dbReference type="Pfam" id="PF00005">
    <property type="entry name" value="ABC_tran"/>
    <property type="match status" value="1"/>
</dbReference>
<keyword evidence="3" id="KW-0813">Transport</keyword>
<organism evidence="9 10">
    <name type="scientific">Alteribacillus bidgolensis</name>
    <dbReference type="NCBI Taxonomy" id="930129"/>
    <lineage>
        <taxon>Bacteria</taxon>
        <taxon>Bacillati</taxon>
        <taxon>Bacillota</taxon>
        <taxon>Bacilli</taxon>
        <taxon>Bacillales</taxon>
        <taxon>Bacillaceae</taxon>
        <taxon>Alteribacillus</taxon>
    </lineage>
</organism>
<name>A0A1G8K7H1_9BACI</name>
<dbReference type="RefSeq" id="WP_091585523.1">
    <property type="nucleotide sequence ID" value="NZ_FNDU01000007.1"/>
</dbReference>
<dbReference type="EMBL" id="FNDU01000007">
    <property type="protein sequence ID" value="SDI39309.1"/>
    <property type="molecule type" value="Genomic_DNA"/>
</dbReference>
<dbReference type="InterPro" id="IPR027417">
    <property type="entry name" value="P-loop_NTPase"/>
</dbReference>